<protein>
    <submittedName>
        <fullName evidence="1 3">Uncharacterized protein</fullName>
    </submittedName>
</protein>
<sequence length="30" mass="3872">MLIMHGLKEFYLIYMRMENIHFNRNFCRYS</sequence>
<evidence type="ECO:0000313" key="2">
    <source>
        <dbReference type="Proteomes" id="UP000279833"/>
    </source>
</evidence>
<accession>A0A183K625</accession>
<dbReference type="WBParaSite" id="SCUD_0001045001-mRNA-1">
    <property type="protein sequence ID" value="SCUD_0001045001-mRNA-1"/>
    <property type="gene ID" value="SCUD_0001045001"/>
</dbReference>
<evidence type="ECO:0000313" key="3">
    <source>
        <dbReference type="WBParaSite" id="SCUD_0001045001-mRNA-1"/>
    </source>
</evidence>
<name>A0A183K625_9TREM</name>
<dbReference type="Proteomes" id="UP000279833">
    <property type="component" value="Unassembled WGS sequence"/>
</dbReference>
<evidence type="ECO:0000313" key="1">
    <source>
        <dbReference type="EMBL" id="VDP39941.1"/>
    </source>
</evidence>
<dbReference type="EMBL" id="UZAK01033787">
    <property type="protein sequence ID" value="VDP39941.1"/>
    <property type="molecule type" value="Genomic_DNA"/>
</dbReference>
<proteinExistence type="predicted"/>
<keyword evidence="2" id="KW-1185">Reference proteome</keyword>
<organism evidence="3">
    <name type="scientific">Schistosoma curassoni</name>
    <dbReference type="NCBI Taxonomy" id="6186"/>
    <lineage>
        <taxon>Eukaryota</taxon>
        <taxon>Metazoa</taxon>
        <taxon>Spiralia</taxon>
        <taxon>Lophotrochozoa</taxon>
        <taxon>Platyhelminthes</taxon>
        <taxon>Trematoda</taxon>
        <taxon>Digenea</taxon>
        <taxon>Strigeidida</taxon>
        <taxon>Schistosomatoidea</taxon>
        <taxon>Schistosomatidae</taxon>
        <taxon>Schistosoma</taxon>
    </lineage>
</organism>
<dbReference type="AlphaFoldDB" id="A0A183K625"/>
<gene>
    <name evidence="1" type="ORF">SCUD_LOCUS10449</name>
</gene>
<reference evidence="1 2" key="2">
    <citation type="submission" date="2018-11" db="EMBL/GenBank/DDBJ databases">
        <authorList>
            <consortium name="Pathogen Informatics"/>
        </authorList>
    </citation>
    <scope>NUCLEOTIDE SEQUENCE [LARGE SCALE GENOMIC DNA]</scope>
    <source>
        <strain evidence="1">Dakar</strain>
        <strain evidence="2">Dakar, Senegal</strain>
    </source>
</reference>
<reference evidence="3" key="1">
    <citation type="submission" date="2016-06" db="UniProtKB">
        <authorList>
            <consortium name="WormBaseParasite"/>
        </authorList>
    </citation>
    <scope>IDENTIFICATION</scope>
</reference>